<reference evidence="11" key="2">
    <citation type="submission" date="2016-04" db="EMBL/GenBank/DDBJ databases">
        <authorList>
            <person name="Evans L.H."/>
            <person name="Alamgir A."/>
            <person name="Owens N."/>
            <person name="Weber N.D."/>
            <person name="Virtaneva K."/>
            <person name="Barbian K."/>
            <person name="Babar A."/>
            <person name="Rosenke K."/>
        </authorList>
    </citation>
    <scope>NUCLEOTIDE SEQUENCE</scope>
    <source>
        <strain evidence="11">UB2112</strain>
    </source>
</reference>
<feature type="compositionally biased region" description="Pro residues" evidence="10">
    <location>
        <begin position="1113"/>
        <end position="1131"/>
    </location>
</feature>
<evidence type="ECO:0000256" key="7">
    <source>
        <dbReference type="ARBA" id="ARBA00023128"/>
    </source>
</evidence>
<gene>
    <name evidence="12" type="ORF">UBRO2_00848</name>
    <name evidence="11" type="ORF">UBRO_06236</name>
</gene>
<evidence type="ECO:0000256" key="8">
    <source>
        <dbReference type="ARBA" id="ARBA00023136"/>
    </source>
</evidence>
<keyword evidence="14" id="KW-1185">Reference proteome</keyword>
<evidence type="ECO:0000256" key="3">
    <source>
        <dbReference type="ARBA" id="ARBA00022448"/>
    </source>
</evidence>
<evidence type="ECO:0000256" key="4">
    <source>
        <dbReference type="ARBA" id="ARBA00022692"/>
    </source>
</evidence>
<keyword evidence="8 9" id="KW-0472">Membrane</keyword>
<feature type="repeat" description="Solcar" evidence="9">
    <location>
        <begin position="1590"/>
        <end position="1719"/>
    </location>
</feature>
<dbReference type="Pfam" id="PF00153">
    <property type="entry name" value="Mito_carr"/>
    <property type="match status" value="3"/>
</dbReference>
<dbReference type="PANTHER" id="PTHR45624">
    <property type="entry name" value="MITOCHONDRIAL BASIC AMINO ACIDS TRANSPORTER-RELATED"/>
    <property type="match status" value="1"/>
</dbReference>
<reference evidence="13" key="1">
    <citation type="submission" date="2016-04" db="EMBL/GenBank/DDBJ databases">
        <authorList>
            <person name="Guldener U."/>
            <person name="Guldener U."/>
        </authorList>
    </citation>
    <scope>NUCLEOTIDE SEQUENCE [LARGE SCALE GENOMIC DNA]</scope>
    <source>
        <strain evidence="13">UB2112</strain>
    </source>
</reference>
<organism evidence="11 13">
    <name type="scientific">Ustilago bromivora</name>
    <dbReference type="NCBI Taxonomy" id="307758"/>
    <lineage>
        <taxon>Eukaryota</taxon>
        <taxon>Fungi</taxon>
        <taxon>Dikarya</taxon>
        <taxon>Basidiomycota</taxon>
        <taxon>Ustilaginomycotina</taxon>
        <taxon>Ustilaginomycetes</taxon>
        <taxon>Ustilaginales</taxon>
        <taxon>Ustilaginaceae</taxon>
        <taxon>Ustilago</taxon>
    </lineage>
</organism>
<feature type="compositionally biased region" description="Low complexity" evidence="10">
    <location>
        <begin position="1469"/>
        <end position="1479"/>
    </location>
</feature>
<dbReference type="OrthoDB" id="2139348at2759"/>
<dbReference type="GO" id="GO:0000064">
    <property type="term" value="F:L-ornithine transmembrane transporter activity"/>
    <property type="evidence" value="ECO:0007669"/>
    <property type="project" value="TreeGrafter"/>
</dbReference>
<accession>A0A1K0GTV1</accession>
<feature type="compositionally biased region" description="Low complexity" evidence="10">
    <location>
        <begin position="31"/>
        <end position="47"/>
    </location>
</feature>
<dbReference type="Gene3D" id="1.50.40.10">
    <property type="entry name" value="Mitochondrial carrier domain"/>
    <property type="match status" value="1"/>
</dbReference>
<feature type="compositionally biased region" description="Basic residues" evidence="10">
    <location>
        <begin position="1144"/>
        <end position="1156"/>
    </location>
</feature>
<dbReference type="EMBL" id="LT558128">
    <property type="protein sequence ID" value="SAM83927.1"/>
    <property type="molecule type" value="Genomic_DNA"/>
</dbReference>
<feature type="compositionally biased region" description="Low complexity" evidence="10">
    <location>
        <begin position="1132"/>
        <end position="1143"/>
    </location>
</feature>
<evidence type="ECO:0000313" key="11">
    <source>
        <dbReference type="EMBL" id="SAM83927.1"/>
    </source>
</evidence>
<dbReference type="InterPro" id="IPR023395">
    <property type="entry name" value="MCP_dom_sf"/>
</dbReference>
<evidence type="ECO:0000256" key="2">
    <source>
        <dbReference type="ARBA" id="ARBA00006375"/>
    </source>
</evidence>
<feature type="region of interest" description="Disordered" evidence="10">
    <location>
        <begin position="950"/>
        <end position="976"/>
    </location>
</feature>
<feature type="compositionally biased region" description="Low complexity" evidence="10">
    <location>
        <begin position="1223"/>
        <end position="1244"/>
    </location>
</feature>
<feature type="compositionally biased region" description="Polar residues" evidence="10">
    <location>
        <begin position="1188"/>
        <end position="1199"/>
    </location>
</feature>
<protein>
    <submittedName>
        <fullName evidence="11">Related to mitochondrial amino acid transporter ARG-13</fullName>
    </submittedName>
</protein>
<feature type="compositionally biased region" description="Polar residues" evidence="10">
    <location>
        <begin position="558"/>
        <end position="579"/>
    </location>
</feature>
<dbReference type="FunFam" id="1.50.40.10:FF:000208">
    <property type="entry name" value="Mitochondrial ornithine carrier protein"/>
    <property type="match status" value="1"/>
</dbReference>
<feature type="region of interest" description="Disordered" evidence="10">
    <location>
        <begin position="883"/>
        <end position="909"/>
    </location>
</feature>
<dbReference type="PROSITE" id="PS50920">
    <property type="entry name" value="SOLCAR"/>
    <property type="match status" value="3"/>
</dbReference>
<feature type="region of interest" description="Disordered" evidence="10">
    <location>
        <begin position="31"/>
        <end position="81"/>
    </location>
</feature>
<dbReference type="Proteomes" id="UP000658997">
    <property type="component" value="Unassembled WGS sequence"/>
</dbReference>
<dbReference type="InterPro" id="IPR018108">
    <property type="entry name" value="MCP_transmembrane"/>
</dbReference>
<evidence type="ECO:0000256" key="1">
    <source>
        <dbReference type="ARBA" id="ARBA00004225"/>
    </source>
</evidence>
<keyword evidence="5" id="KW-0677">Repeat</keyword>
<dbReference type="SUPFAM" id="SSF103506">
    <property type="entry name" value="Mitochondrial carrier"/>
    <property type="match status" value="1"/>
</dbReference>
<feature type="compositionally biased region" description="Low complexity" evidence="10">
    <location>
        <begin position="1162"/>
        <end position="1171"/>
    </location>
</feature>
<sequence length="1842" mass="192651">MKSPELESSATFGAGGAGLGVAGINFASASASSSSTSTSTSSPSSPSITRTPRWGSIRKRFSSIQSRDSPSVPVDSVDDGMWDKNDAAFLEEVARDSPLLLGSPDRFDSLAPVFEDTYTGRASTSSSRAPSFIRIRDAEALTHLSPHFASSHRQSPQRRPSSASSSTPSSAASAVSVMSTSVVTQDEMSASSQAFSTIKPWPRSMRRMASANMLQDLPEQNRTDDFITFSRSSTASSSSAVPMSPPLLPPIGSSASFMSGAFASASHLIQSPHGNDKGSAHSSLRPSPSLTHSVHATSDATRSATAEQYPRSPSLHSSSSFTTTGFVYRSQDDRFADSNARARTLSSGSASSSTPQHTLGAIDRRTSRSVIGSPLAMRTSFSSSRPSSPDAFLQDTAVVSSSPTLSRVAAEHGASAFATDSERRPSIASVMESPHPGPGFQPIPQSADELGSQASATARGKRMTSASMRSVPGSPTKKSSAAVAPASAHATSSTATATATNGAPNGVARKHTKNKSSLVSGLRKLMGKREREGKAVAALTSDSAVAADDVFMRPTSPSPAEQSAQGRSAATFAWPSQSSTDEKHSLQTQATSIDTPQHGGLNLLGLTPDALGSGAAVETMLDRNQSLKSQAGRKVSHAAWASPSMARRSPSVDLLRSFGTMGRVSQAGLSGPVEGVPAEPASPRSRTKSIDGLTKPLREVLGQRSRKDSSQKTASRASVIEHISHNDARRMTGCTGPVILETKEALEKHRAQYATFPSEIGLPERSNFDMLYQLSASSHPSDRADNAAAGNIVTGTASLTDHGSVQSPARPQRPEQSSSHGSAPTELLTPSNSGEMVSGTGGSTSSNIGGISSCVSSFVSASSAVTDRSMTLRQPFSFQSQAYRLHSRQSRGSRKPQPSPPSSPSSLAFHLPGELAALGLHDTSMTNGNRLMHRPAPSLGSLAPVPSGQALGSYAVNPPHPQAAKQGHSSRGSLNSLVSGSKPWSSFLASPVLGSSCSLSHHKRVSIASISRPMSVSSSALSSDINDLSTDVADLTLRPSDFAGRVRSRIRVDSAHSNFSEPANFLAWQPVSSSALNSNNSSSVHVHSQQRFAPASSSQSHLSPPSAPHLVTLPPPAAAAAAPPPPPPPPTAVALSSSSSQHSHQSHQSHQSHHSHQAYDQSGASTASASSGTFAPAIANAQHRVVPASSSTGLRQQAPSPSPLRRPATIDDDLNQQVSSLQPSSSTPTTSPPAATAFFPTTAPGISSRPRPTGAGHRSSLSGSSLSHRKRPSFGLAIEPAAHSAFDSIPSPSPLLRTRRISLAFPEGAAPQRPFSISSASIGRTTSDSSANTSPNGSARVSAATLSSNHVLESEDKVEIETLPDGSPTKGPLSAAPALLKGSVPVLESAMAAATLEPTISHRHSVSVPMDEGDSPRQYQESWNRATGGTVLAYGIVEDSQAASAPATRPRQYMIHSPNEEEGPALAMSDTSSSSGPMSQATKDIAFGSIAGMVSKVFEHPFDLVKVRLQTQSADRPPRYAGAFDCFKQTYLQEGIRGLYRGLSMPVVGATLENACLFFTYNQIQSAIRWANGEAKSGASAAQADAESPLSIPQLAIAAAGAGAVTSLVLTPIELIKCKMQVQMITREQHAPISTNTAAANAGGLQQQRRIYTSAIRRAASPASSAEAFKSLDGPLTLLRRTIAAEGIRGLWLGQTGTLLRETGGGVAWFLAFESCSRYLIARKKAQWNRSDLTKKDLTSLELVGAGALAGVSYNVVLFPADCVKSTMQTEQEMRPVSSTAKAGEKWKGTGFYDTFKKIYKTRGIKGLYAGCGVTCLRSAPSSAIIFLMYNKLEKLSDEYGF</sequence>
<feature type="region of interest" description="Disordered" evidence="10">
    <location>
        <begin position="338"/>
        <end position="371"/>
    </location>
</feature>
<feature type="compositionally biased region" description="Polar residues" evidence="10">
    <location>
        <begin position="1315"/>
        <end position="1351"/>
    </location>
</feature>
<evidence type="ECO:0000256" key="10">
    <source>
        <dbReference type="SAM" id="MobiDB-lite"/>
    </source>
</evidence>
<reference evidence="12" key="3">
    <citation type="submission" date="2018-08" db="EMBL/GenBank/DDBJ databases">
        <authorList>
            <person name="Guldener U."/>
        </authorList>
    </citation>
    <scope>NUCLEOTIDE SEQUENCE</scope>
    <source>
        <strain evidence="12">UB2</strain>
    </source>
</reference>
<feature type="compositionally biased region" description="Polar residues" evidence="10">
    <location>
        <begin position="798"/>
        <end position="835"/>
    </location>
</feature>
<feature type="compositionally biased region" description="Low complexity" evidence="10">
    <location>
        <begin position="474"/>
        <end position="507"/>
    </location>
</feature>
<keyword evidence="7" id="KW-0496">Mitochondrion</keyword>
<feature type="region of interest" description="Disordered" evidence="10">
    <location>
        <begin position="666"/>
        <end position="721"/>
    </location>
</feature>
<evidence type="ECO:0000256" key="9">
    <source>
        <dbReference type="PROSITE-ProRule" id="PRU00282"/>
    </source>
</evidence>
<keyword evidence="6" id="KW-1133">Transmembrane helix</keyword>
<evidence type="ECO:0000313" key="14">
    <source>
        <dbReference type="Proteomes" id="UP000658997"/>
    </source>
</evidence>
<feature type="compositionally biased region" description="Low complexity" evidence="10">
    <location>
        <begin position="1077"/>
        <end position="1112"/>
    </location>
</feature>
<feature type="compositionally biased region" description="Polar residues" evidence="10">
    <location>
        <begin position="280"/>
        <end position="306"/>
    </location>
</feature>
<feature type="region of interest" description="Disordered" evidence="10">
    <location>
        <begin position="1310"/>
        <end position="1356"/>
    </location>
</feature>
<feature type="region of interest" description="Disordered" evidence="10">
    <location>
        <begin position="1077"/>
        <end position="1171"/>
    </location>
</feature>
<feature type="region of interest" description="Disordered" evidence="10">
    <location>
        <begin position="1459"/>
        <end position="1479"/>
    </location>
</feature>
<feature type="compositionally biased region" description="Basic residues" evidence="10">
    <location>
        <begin position="885"/>
        <end position="894"/>
    </location>
</feature>
<keyword evidence="4 9" id="KW-0812">Transmembrane</keyword>
<feature type="region of interest" description="Disordered" evidence="10">
    <location>
        <begin position="268"/>
        <end position="321"/>
    </location>
</feature>
<evidence type="ECO:0000313" key="12">
    <source>
        <dbReference type="EMBL" id="SYW75693.1"/>
    </source>
</evidence>
<feature type="region of interest" description="Disordered" evidence="10">
    <location>
        <begin position="143"/>
        <end position="178"/>
    </location>
</feature>
<dbReference type="PANTHER" id="PTHR45624:SF31">
    <property type="entry name" value="MITOCHONDRIAL ORNITHINE TRANSPORTER 1"/>
    <property type="match status" value="1"/>
</dbReference>
<dbReference type="EMBL" id="ULHB01000009">
    <property type="protein sequence ID" value="SYW75693.1"/>
    <property type="molecule type" value="Genomic_DNA"/>
</dbReference>
<evidence type="ECO:0000256" key="5">
    <source>
        <dbReference type="ARBA" id="ARBA00022737"/>
    </source>
</evidence>
<comment type="similarity">
    <text evidence="2">Belongs to the mitochondrial carrier (TC 2.A.29) family.</text>
</comment>
<feature type="compositionally biased region" description="Low complexity" evidence="10">
    <location>
        <begin position="149"/>
        <end position="178"/>
    </location>
</feature>
<evidence type="ECO:0000256" key="6">
    <source>
        <dbReference type="ARBA" id="ARBA00022989"/>
    </source>
</evidence>
<dbReference type="GO" id="GO:0031966">
    <property type="term" value="C:mitochondrial membrane"/>
    <property type="evidence" value="ECO:0007669"/>
    <property type="project" value="UniProtKB-SubCell"/>
</dbReference>
<dbReference type="InterPro" id="IPR050567">
    <property type="entry name" value="Mitochondrial_Carrier"/>
</dbReference>
<feature type="repeat" description="Solcar" evidence="9">
    <location>
        <begin position="1479"/>
        <end position="1567"/>
    </location>
</feature>
<dbReference type="GO" id="GO:1990575">
    <property type="term" value="P:mitochondrial L-ornithine transmembrane transport"/>
    <property type="evidence" value="ECO:0007669"/>
    <property type="project" value="TreeGrafter"/>
</dbReference>
<feature type="region of interest" description="Disordered" evidence="10">
    <location>
        <begin position="1184"/>
        <end position="1270"/>
    </location>
</feature>
<feature type="compositionally biased region" description="Low complexity" evidence="10">
    <location>
        <begin position="1256"/>
        <end position="1266"/>
    </location>
</feature>
<proteinExistence type="inferred from homology"/>
<dbReference type="Proteomes" id="UP000179920">
    <property type="component" value="Chromosome XII"/>
</dbReference>
<feature type="region of interest" description="Disordered" evidence="10">
    <location>
        <begin position="411"/>
        <end position="534"/>
    </location>
</feature>
<feature type="region of interest" description="Disordered" evidence="10">
    <location>
        <begin position="798"/>
        <end position="846"/>
    </location>
</feature>
<name>A0A1K0GTV1_9BASI</name>
<feature type="repeat" description="Solcar" evidence="9">
    <location>
        <begin position="1738"/>
        <end position="1836"/>
    </location>
</feature>
<keyword evidence="3" id="KW-0813">Transport</keyword>
<feature type="compositionally biased region" description="Polar residues" evidence="10">
    <location>
        <begin position="967"/>
        <end position="976"/>
    </location>
</feature>
<feature type="region of interest" description="Disordered" evidence="10">
    <location>
        <begin position="551"/>
        <end position="583"/>
    </location>
</feature>
<evidence type="ECO:0000313" key="13">
    <source>
        <dbReference type="Proteomes" id="UP000179920"/>
    </source>
</evidence>
<comment type="subcellular location">
    <subcellularLocation>
        <location evidence="1">Mitochondrion membrane</location>
        <topology evidence="1">Multi-pass membrane protein</topology>
    </subcellularLocation>
</comment>